<evidence type="ECO:0000313" key="6">
    <source>
        <dbReference type="EMBL" id="NYJ25625.1"/>
    </source>
</evidence>
<dbReference type="EMBL" id="JACCFL010000001">
    <property type="protein sequence ID" value="NYJ25625.1"/>
    <property type="molecule type" value="Genomic_DNA"/>
</dbReference>
<comment type="similarity">
    <text evidence="1">Belongs to the LysR transcriptional regulatory family.</text>
</comment>
<keyword evidence="2" id="KW-0805">Transcription regulation</keyword>
<dbReference type="SUPFAM" id="SSF46785">
    <property type="entry name" value="Winged helix' DNA-binding domain"/>
    <property type="match status" value="1"/>
</dbReference>
<dbReference type="InterPro" id="IPR000847">
    <property type="entry name" value="LysR_HTH_N"/>
</dbReference>
<dbReference type="Gene3D" id="3.40.190.10">
    <property type="entry name" value="Periplasmic binding protein-like II"/>
    <property type="match status" value="2"/>
</dbReference>
<dbReference type="PROSITE" id="PS50931">
    <property type="entry name" value="HTH_LYSR"/>
    <property type="match status" value="1"/>
</dbReference>
<keyword evidence="3 6" id="KW-0238">DNA-binding</keyword>
<dbReference type="PANTHER" id="PTHR30118:SF15">
    <property type="entry name" value="TRANSCRIPTIONAL REGULATORY PROTEIN"/>
    <property type="match status" value="1"/>
</dbReference>
<evidence type="ECO:0000256" key="3">
    <source>
        <dbReference type="ARBA" id="ARBA00023125"/>
    </source>
</evidence>
<sequence length="298" mass="32876">MMVAVYETRSLTMAGERLFVTQSAISQALGRLRNQFDDALFVRVGREMQPTPLADSVFVDFRAALARVEQALDSVHGFQPSDSERVFRIALSELGEIGWLPAIHAAVRAEAPRARVDVVPLETDRLAEWLDRGSVDLAVTPSDLPLEYERSPVKQENYRVLMSATNRLADGDMTIERYQHAVHAAVTSDSGAHLLEAAQRHAGAAIIPRVTVQHFATLPRLIAESDELVVTIPTAIAMGWASTWPIVIKKLPFEMAPIELNLYRRRTTQGTGALNWFYSTVARAIQGSAGEFSAIRVG</sequence>
<accession>A0A853D4R3</accession>
<dbReference type="InterPro" id="IPR036388">
    <property type="entry name" value="WH-like_DNA-bd_sf"/>
</dbReference>
<dbReference type="Gene3D" id="1.10.10.10">
    <property type="entry name" value="Winged helix-like DNA-binding domain superfamily/Winged helix DNA-binding domain"/>
    <property type="match status" value="1"/>
</dbReference>
<dbReference type="Pfam" id="PF00126">
    <property type="entry name" value="HTH_1"/>
    <property type="match status" value="1"/>
</dbReference>
<name>A0A853D4R3_9MICO</name>
<dbReference type="SUPFAM" id="SSF53850">
    <property type="entry name" value="Periplasmic binding protein-like II"/>
    <property type="match status" value="1"/>
</dbReference>
<dbReference type="GO" id="GO:0003700">
    <property type="term" value="F:DNA-binding transcription factor activity"/>
    <property type="evidence" value="ECO:0007669"/>
    <property type="project" value="InterPro"/>
</dbReference>
<dbReference type="Pfam" id="PF03466">
    <property type="entry name" value="LysR_substrate"/>
    <property type="match status" value="1"/>
</dbReference>
<keyword evidence="4" id="KW-0804">Transcription</keyword>
<reference evidence="6 7" key="1">
    <citation type="submission" date="2020-07" db="EMBL/GenBank/DDBJ databases">
        <title>Sequencing the genomes of 1000 actinobacteria strains.</title>
        <authorList>
            <person name="Klenk H.-P."/>
        </authorList>
    </citation>
    <scope>NUCLEOTIDE SEQUENCE [LARGE SCALE GENOMIC DNA]</scope>
    <source>
        <strain evidence="6 7">DSM 15165</strain>
    </source>
</reference>
<feature type="domain" description="HTH lysR-type" evidence="5">
    <location>
        <begin position="1"/>
        <end position="51"/>
    </location>
</feature>
<evidence type="ECO:0000313" key="7">
    <source>
        <dbReference type="Proteomes" id="UP000578352"/>
    </source>
</evidence>
<dbReference type="InterPro" id="IPR005119">
    <property type="entry name" value="LysR_subst-bd"/>
</dbReference>
<dbReference type="GO" id="GO:0003677">
    <property type="term" value="F:DNA binding"/>
    <property type="evidence" value="ECO:0007669"/>
    <property type="project" value="UniProtKB-KW"/>
</dbReference>
<evidence type="ECO:0000256" key="2">
    <source>
        <dbReference type="ARBA" id="ARBA00023015"/>
    </source>
</evidence>
<dbReference type="InterPro" id="IPR050389">
    <property type="entry name" value="LysR-type_TF"/>
</dbReference>
<proteinExistence type="inferred from homology"/>
<gene>
    <name evidence="6" type="ORF">HNR13_003912</name>
</gene>
<evidence type="ECO:0000256" key="1">
    <source>
        <dbReference type="ARBA" id="ARBA00009437"/>
    </source>
</evidence>
<evidence type="ECO:0000259" key="5">
    <source>
        <dbReference type="PROSITE" id="PS50931"/>
    </source>
</evidence>
<comment type="caution">
    <text evidence="6">The sequence shown here is derived from an EMBL/GenBank/DDBJ whole genome shotgun (WGS) entry which is preliminary data.</text>
</comment>
<dbReference type="PANTHER" id="PTHR30118">
    <property type="entry name" value="HTH-TYPE TRANSCRIPTIONAL REGULATOR LEUO-RELATED"/>
    <property type="match status" value="1"/>
</dbReference>
<dbReference type="PRINTS" id="PR00039">
    <property type="entry name" value="HTHLYSR"/>
</dbReference>
<dbReference type="InterPro" id="IPR036390">
    <property type="entry name" value="WH_DNA-bd_sf"/>
</dbReference>
<protein>
    <submittedName>
        <fullName evidence="6">DNA-binding transcriptional LysR family regulator</fullName>
    </submittedName>
</protein>
<dbReference type="Proteomes" id="UP000578352">
    <property type="component" value="Unassembled WGS sequence"/>
</dbReference>
<organism evidence="6 7">
    <name type="scientific">Leifsonia shinshuensis</name>
    <dbReference type="NCBI Taxonomy" id="150026"/>
    <lineage>
        <taxon>Bacteria</taxon>
        <taxon>Bacillati</taxon>
        <taxon>Actinomycetota</taxon>
        <taxon>Actinomycetes</taxon>
        <taxon>Micrococcales</taxon>
        <taxon>Microbacteriaceae</taxon>
        <taxon>Leifsonia</taxon>
    </lineage>
</organism>
<dbReference type="AlphaFoldDB" id="A0A853D4R3"/>
<evidence type="ECO:0000256" key="4">
    <source>
        <dbReference type="ARBA" id="ARBA00023163"/>
    </source>
</evidence>